<accession>A0ABZ1EXG5</accession>
<dbReference type="Proteomes" id="UP001356428">
    <property type="component" value="Chromosome"/>
</dbReference>
<name>A0ABZ1EXG5_9ACTN</name>
<protein>
    <recommendedName>
        <fullName evidence="4">Secreted protein</fullName>
    </recommendedName>
</protein>
<evidence type="ECO:0000313" key="3">
    <source>
        <dbReference type="Proteomes" id="UP001356428"/>
    </source>
</evidence>
<gene>
    <name evidence="2" type="ORF">OG849_16010</name>
</gene>
<evidence type="ECO:0000313" key="2">
    <source>
        <dbReference type="EMBL" id="WSB08644.1"/>
    </source>
</evidence>
<evidence type="ECO:0000256" key="1">
    <source>
        <dbReference type="SAM" id="SignalP"/>
    </source>
</evidence>
<proteinExistence type="predicted"/>
<feature type="signal peptide" evidence="1">
    <location>
        <begin position="1"/>
        <end position="32"/>
    </location>
</feature>
<sequence>MPNPRRMSRRAWVLTWAGLCVAGLTATAWLQAAASPPEARPERRIKAECREYIAEIEGRIHVAKSNSEGEGAIVAFSRDRTDCAEELDDLLRGDR</sequence>
<dbReference type="EMBL" id="CP109083">
    <property type="protein sequence ID" value="WSB08644.1"/>
    <property type="molecule type" value="Genomic_DNA"/>
</dbReference>
<reference evidence="2 3" key="1">
    <citation type="submission" date="2022-10" db="EMBL/GenBank/DDBJ databases">
        <title>The complete genomes of actinobacterial strains from the NBC collection.</title>
        <authorList>
            <person name="Joergensen T.S."/>
            <person name="Alvarez Arevalo M."/>
            <person name="Sterndorff E.B."/>
            <person name="Faurdal D."/>
            <person name="Vuksanovic O."/>
            <person name="Mourched A.-S."/>
            <person name="Charusanti P."/>
            <person name="Shaw S."/>
            <person name="Blin K."/>
            <person name="Weber T."/>
        </authorList>
    </citation>
    <scope>NUCLEOTIDE SEQUENCE [LARGE SCALE GENOMIC DNA]</scope>
    <source>
        <strain evidence="2 3">NBC 01792</strain>
    </source>
</reference>
<feature type="chain" id="PRO_5045427632" description="Secreted protein" evidence="1">
    <location>
        <begin position="33"/>
        <end position="95"/>
    </location>
</feature>
<dbReference type="InterPro" id="IPR006311">
    <property type="entry name" value="TAT_signal"/>
</dbReference>
<evidence type="ECO:0008006" key="4">
    <source>
        <dbReference type="Google" id="ProtNLM"/>
    </source>
</evidence>
<keyword evidence="3" id="KW-1185">Reference proteome</keyword>
<organism evidence="2 3">
    <name type="scientific">Streptomyces cyaneofuscatus</name>
    <dbReference type="NCBI Taxonomy" id="66883"/>
    <lineage>
        <taxon>Bacteria</taxon>
        <taxon>Bacillati</taxon>
        <taxon>Actinomycetota</taxon>
        <taxon>Actinomycetes</taxon>
        <taxon>Kitasatosporales</taxon>
        <taxon>Streptomycetaceae</taxon>
        <taxon>Streptomyces</taxon>
    </lineage>
</organism>
<dbReference type="RefSeq" id="WP_326704997.1">
    <property type="nucleotide sequence ID" value="NZ_CP108861.1"/>
</dbReference>
<dbReference type="PROSITE" id="PS51318">
    <property type="entry name" value="TAT"/>
    <property type="match status" value="1"/>
</dbReference>
<keyword evidence="1" id="KW-0732">Signal</keyword>